<comment type="caution">
    <text evidence="9">The sequence shown here is derived from an EMBL/GenBank/DDBJ whole genome shotgun (WGS) entry which is preliminary data.</text>
</comment>
<dbReference type="InterPro" id="IPR010729">
    <property type="entry name" value="Ribosomal_uL29_mit"/>
</dbReference>
<evidence type="ECO:0000256" key="3">
    <source>
        <dbReference type="ARBA" id="ARBA00022980"/>
    </source>
</evidence>
<evidence type="ECO:0000313" key="9">
    <source>
        <dbReference type="EMBL" id="KAF2098795.1"/>
    </source>
</evidence>
<dbReference type="GO" id="GO:0003735">
    <property type="term" value="F:structural constituent of ribosome"/>
    <property type="evidence" value="ECO:0007669"/>
    <property type="project" value="InterPro"/>
</dbReference>
<dbReference type="Proteomes" id="UP000799772">
    <property type="component" value="Unassembled WGS sequence"/>
</dbReference>
<name>A0A9P4IC13_9PEZI</name>
<feature type="region of interest" description="Disordered" evidence="8">
    <location>
        <begin position="50"/>
        <end position="80"/>
    </location>
</feature>
<dbReference type="Pfam" id="PF06984">
    <property type="entry name" value="MRP-L47"/>
    <property type="match status" value="1"/>
</dbReference>
<feature type="region of interest" description="Disordered" evidence="8">
    <location>
        <begin position="238"/>
        <end position="296"/>
    </location>
</feature>
<organism evidence="9 10">
    <name type="scientific">Rhizodiscina lignyota</name>
    <dbReference type="NCBI Taxonomy" id="1504668"/>
    <lineage>
        <taxon>Eukaryota</taxon>
        <taxon>Fungi</taxon>
        <taxon>Dikarya</taxon>
        <taxon>Ascomycota</taxon>
        <taxon>Pezizomycotina</taxon>
        <taxon>Dothideomycetes</taxon>
        <taxon>Pleosporomycetidae</taxon>
        <taxon>Aulographales</taxon>
        <taxon>Rhizodiscinaceae</taxon>
        <taxon>Rhizodiscina</taxon>
    </lineage>
</organism>
<proteinExistence type="inferred from homology"/>
<dbReference type="PANTHER" id="PTHR21183">
    <property type="entry name" value="RIBOSOMAL PROTEIN L47, MITOCHONDRIAL-RELATED"/>
    <property type="match status" value="1"/>
</dbReference>
<accession>A0A9P4IC13</accession>
<evidence type="ECO:0000256" key="6">
    <source>
        <dbReference type="ARBA" id="ARBA00035289"/>
    </source>
</evidence>
<dbReference type="OrthoDB" id="270763at2759"/>
<evidence type="ECO:0000256" key="1">
    <source>
        <dbReference type="ARBA" id="ARBA00004173"/>
    </source>
</evidence>
<gene>
    <name evidence="9" type="ORF">NA57DRAFT_76034</name>
</gene>
<feature type="compositionally biased region" description="Basic and acidic residues" evidence="8">
    <location>
        <begin position="248"/>
        <end position="259"/>
    </location>
</feature>
<dbReference type="AlphaFoldDB" id="A0A9P4IC13"/>
<keyword evidence="4" id="KW-0496">Mitochondrion</keyword>
<sequence>MSGFARSQRLCRACSTNNSTGLLPHPLPSFHLPIPTPGAITAHAQFSTTASLQKRKKRPRNDNNPLRGLSALRGTGLRPRQTLSVRNLPIPEPVLDREEGTKYESDPDHGLWGFFGKSKQPFSTPEQDLAHGRAWTIEELRHKSFDDLHMLWWVCVKERNRLATEHAERLRLKPGYGEYEANGRDKTVIETMHCIRATLIERWNGYQEAKRLAKEDPDILRRVGQLVHEPRIIEDDEYGEDEAEEMEHDGPVLQDKDGNMQRNIQGQSEAREEQQRPTGFSGAQANPKETKPLTNV</sequence>
<protein>
    <recommendedName>
        <fullName evidence="6">Large ribosomal subunit protein uL29m</fullName>
    </recommendedName>
    <alternativeName>
        <fullName evidence="7">54S ribosomal protein L4, mitochondrial</fullName>
    </alternativeName>
</protein>
<reference evidence="9" key="1">
    <citation type="journal article" date="2020" name="Stud. Mycol.">
        <title>101 Dothideomycetes genomes: a test case for predicting lifestyles and emergence of pathogens.</title>
        <authorList>
            <person name="Haridas S."/>
            <person name="Albert R."/>
            <person name="Binder M."/>
            <person name="Bloem J."/>
            <person name="Labutti K."/>
            <person name="Salamov A."/>
            <person name="Andreopoulos B."/>
            <person name="Baker S."/>
            <person name="Barry K."/>
            <person name="Bills G."/>
            <person name="Bluhm B."/>
            <person name="Cannon C."/>
            <person name="Castanera R."/>
            <person name="Culley D."/>
            <person name="Daum C."/>
            <person name="Ezra D."/>
            <person name="Gonzalez J."/>
            <person name="Henrissat B."/>
            <person name="Kuo A."/>
            <person name="Liang C."/>
            <person name="Lipzen A."/>
            <person name="Lutzoni F."/>
            <person name="Magnuson J."/>
            <person name="Mondo S."/>
            <person name="Nolan M."/>
            <person name="Ohm R."/>
            <person name="Pangilinan J."/>
            <person name="Park H.-J."/>
            <person name="Ramirez L."/>
            <person name="Alfaro M."/>
            <person name="Sun H."/>
            <person name="Tritt A."/>
            <person name="Yoshinaga Y."/>
            <person name="Zwiers L.-H."/>
            <person name="Turgeon B."/>
            <person name="Goodwin S."/>
            <person name="Spatafora J."/>
            <person name="Crous P."/>
            <person name="Grigoriev I."/>
        </authorList>
    </citation>
    <scope>NUCLEOTIDE SEQUENCE</scope>
    <source>
        <strain evidence="9">CBS 133067</strain>
    </source>
</reference>
<evidence type="ECO:0000256" key="8">
    <source>
        <dbReference type="SAM" id="MobiDB-lite"/>
    </source>
</evidence>
<keyword evidence="3" id="KW-0689">Ribosomal protein</keyword>
<evidence type="ECO:0000256" key="7">
    <source>
        <dbReference type="ARBA" id="ARBA00035399"/>
    </source>
</evidence>
<dbReference type="Gene3D" id="6.10.330.20">
    <property type="match status" value="1"/>
</dbReference>
<comment type="similarity">
    <text evidence="2">Belongs to the universal ribosomal protein uL29 family.</text>
</comment>
<feature type="compositionally biased region" description="Acidic residues" evidence="8">
    <location>
        <begin position="238"/>
        <end position="247"/>
    </location>
</feature>
<evidence type="ECO:0000256" key="5">
    <source>
        <dbReference type="ARBA" id="ARBA00023274"/>
    </source>
</evidence>
<dbReference type="GO" id="GO:0005762">
    <property type="term" value="C:mitochondrial large ribosomal subunit"/>
    <property type="evidence" value="ECO:0007669"/>
    <property type="project" value="TreeGrafter"/>
</dbReference>
<dbReference type="PANTHER" id="PTHR21183:SF18">
    <property type="entry name" value="LARGE RIBOSOMAL SUBUNIT PROTEIN UL29M"/>
    <property type="match status" value="1"/>
</dbReference>
<dbReference type="InterPro" id="IPR038340">
    <property type="entry name" value="MRP-L47_sf"/>
</dbReference>
<evidence type="ECO:0000256" key="4">
    <source>
        <dbReference type="ARBA" id="ARBA00023128"/>
    </source>
</evidence>
<keyword evidence="10" id="KW-1185">Reference proteome</keyword>
<dbReference type="EMBL" id="ML978126">
    <property type="protein sequence ID" value="KAF2098795.1"/>
    <property type="molecule type" value="Genomic_DNA"/>
</dbReference>
<evidence type="ECO:0000256" key="2">
    <source>
        <dbReference type="ARBA" id="ARBA00009254"/>
    </source>
</evidence>
<evidence type="ECO:0000313" key="10">
    <source>
        <dbReference type="Proteomes" id="UP000799772"/>
    </source>
</evidence>
<dbReference type="GO" id="GO:0032543">
    <property type="term" value="P:mitochondrial translation"/>
    <property type="evidence" value="ECO:0007669"/>
    <property type="project" value="TreeGrafter"/>
</dbReference>
<comment type="subcellular location">
    <subcellularLocation>
        <location evidence="1">Mitochondrion</location>
    </subcellularLocation>
</comment>
<keyword evidence="5" id="KW-0687">Ribonucleoprotein</keyword>